<evidence type="ECO:0000256" key="8">
    <source>
        <dbReference type="ARBA" id="ARBA00036346"/>
    </source>
</evidence>
<keyword evidence="3" id="KW-0547">Nucleotide-binding</keyword>
<dbReference type="SUPFAM" id="SSF142764">
    <property type="entry name" value="YgbK-like"/>
    <property type="match status" value="1"/>
</dbReference>
<comment type="function">
    <text evidence="9">Catalyzes the ATP-dependent phosphorylation of 3-oxo-tetronate to 3-oxo-tetronate 4-phosphate.</text>
</comment>
<dbReference type="InterPro" id="IPR042213">
    <property type="entry name" value="NBD_C_sf"/>
</dbReference>
<proteinExistence type="inferred from homology"/>
<dbReference type="InterPro" id="IPR031475">
    <property type="entry name" value="NBD_C"/>
</dbReference>
<gene>
    <name evidence="15" type="ORF">GR183_05765</name>
</gene>
<comment type="catalytic activity">
    <reaction evidence="8">
        <text>3-dehydro-D-erythronate + ATP = 3-dehydro-4-O-phospho-D-erythronate + ADP + H(+)</text>
        <dbReference type="Rhea" id="RHEA:52556"/>
        <dbReference type="ChEBI" id="CHEBI:15378"/>
        <dbReference type="ChEBI" id="CHEBI:30616"/>
        <dbReference type="ChEBI" id="CHEBI:57958"/>
        <dbReference type="ChEBI" id="CHEBI:136593"/>
        <dbReference type="ChEBI" id="CHEBI:456216"/>
        <dbReference type="EC" id="2.7.1.217"/>
    </reaction>
</comment>
<dbReference type="EMBL" id="WUMV01000002">
    <property type="protein sequence ID" value="MXN64404.1"/>
    <property type="molecule type" value="Genomic_DNA"/>
</dbReference>
<evidence type="ECO:0000256" key="9">
    <source>
        <dbReference type="ARBA" id="ARBA00037335"/>
    </source>
</evidence>
<dbReference type="Proteomes" id="UP000433101">
    <property type="component" value="Unassembled WGS sequence"/>
</dbReference>
<accession>A0A7X3LSQ5</accession>
<keyword evidence="16" id="KW-1185">Reference proteome</keyword>
<dbReference type="Pfam" id="PF17042">
    <property type="entry name" value="NBD_C"/>
    <property type="match status" value="1"/>
</dbReference>
<dbReference type="Gene3D" id="3.40.980.20">
    <property type="entry name" value="Four-carbon acid sugar kinase, nucleotide binding domain"/>
    <property type="match status" value="1"/>
</dbReference>
<evidence type="ECO:0000256" key="6">
    <source>
        <dbReference type="ARBA" id="ARBA00023277"/>
    </source>
</evidence>
<evidence type="ECO:0000313" key="15">
    <source>
        <dbReference type="EMBL" id="MXN64404.1"/>
    </source>
</evidence>
<dbReference type="InterPro" id="IPR010737">
    <property type="entry name" value="4-carb_acid_sugar_kinase_N"/>
</dbReference>
<dbReference type="NCBIfam" id="NF043035">
    <property type="entry name" value="OxoTetrKin"/>
    <property type="match status" value="1"/>
</dbReference>
<feature type="domain" description="Four-carbon acid sugar kinase N-terminal" evidence="13">
    <location>
        <begin position="3"/>
        <end position="227"/>
    </location>
</feature>
<evidence type="ECO:0000313" key="16">
    <source>
        <dbReference type="Proteomes" id="UP000433101"/>
    </source>
</evidence>
<protein>
    <recommendedName>
        <fullName evidence="11">3-oxo-tetronate kinase</fullName>
        <ecNumber evidence="10">2.7.1.217</ecNumber>
    </recommendedName>
    <alternativeName>
        <fullName evidence="12">3-dehydrotetronate 4-kinase</fullName>
    </alternativeName>
</protein>
<organism evidence="15 16">
    <name type="scientific">Stappia sediminis</name>
    <dbReference type="NCBI Taxonomy" id="2692190"/>
    <lineage>
        <taxon>Bacteria</taxon>
        <taxon>Pseudomonadati</taxon>
        <taxon>Pseudomonadota</taxon>
        <taxon>Alphaproteobacteria</taxon>
        <taxon>Hyphomicrobiales</taxon>
        <taxon>Stappiaceae</taxon>
        <taxon>Stappia</taxon>
    </lineage>
</organism>
<evidence type="ECO:0000259" key="13">
    <source>
        <dbReference type="Pfam" id="PF07005"/>
    </source>
</evidence>
<keyword evidence="5" id="KW-0067">ATP-binding</keyword>
<evidence type="ECO:0000256" key="1">
    <source>
        <dbReference type="ARBA" id="ARBA00005715"/>
    </source>
</evidence>
<evidence type="ECO:0000256" key="4">
    <source>
        <dbReference type="ARBA" id="ARBA00022777"/>
    </source>
</evidence>
<comment type="caution">
    <text evidence="15">The sequence shown here is derived from an EMBL/GenBank/DDBJ whole genome shotgun (WGS) entry which is preliminary data.</text>
</comment>
<evidence type="ECO:0000256" key="7">
    <source>
        <dbReference type="ARBA" id="ARBA00035898"/>
    </source>
</evidence>
<evidence type="ECO:0000256" key="11">
    <source>
        <dbReference type="ARBA" id="ARBA00039461"/>
    </source>
</evidence>
<sequence length="418" mass="43572">MILGCIGDDFTGSSDLANTLAKSGIHTVQYCGVPKGDAHGDVAAGVIALKSRTIPATEAVAQSLEALEWLKRQGCRQFFFKCCSTFDSTDEGNIGPVSEALLDELDAPVAIVCPAFPTTGRTLYMGHLFVGDRLLSESGMENHPLTPMRDADIRRVLARQSKGRVGHVPWPIVCEGAGAIREALASEADNGCRLVVVDAIRDQDLMEIGVAAKDIRLVTGGSGIALGLPRNFLDVGLVKSTTACWAGVEGPVVALAGSVSTATRTQVARHRQCGLPAFEIRADDVMTGRTTASELAAWLLAQDGIPLAYSSAKPEVVGRAQQRFGKAETAAAIESLFAETAKLLSKQGVTRFVCAGGETSGAIVSGLGIEALEIGPEIDPGVPALKVVGQEIAVALKSGNFGAEDFFEKAAVVLGGGQ</sequence>
<evidence type="ECO:0000256" key="10">
    <source>
        <dbReference type="ARBA" id="ARBA00039095"/>
    </source>
</evidence>
<dbReference type="RefSeq" id="WP_160774630.1">
    <property type="nucleotide sequence ID" value="NZ_WUMV01000002.1"/>
</dbReference>
<evidence type="ECO:0000256" key="3">
    <source>
        <dbReference type="ARBA" id="ARBA00022741"/>
    </source>
</evidence>
<dbReference type="GO" id="GO:0016301">
    <property type="term" value="F:kinase activity"/>
    <property type="evidence" value="ECO:0007669"/>
    <property type="project" value="UniProtKB-KW"/>
</dbReference>
<keyword evidence="6" id="KW-0119">Carbohydrate metabolism</keyword>
<dbReference type="EC" id="2.7.1.217" evidence="10"/>
<evidence type="ECO:0000259" key="14">
    <source>
        <dbReference type="Pfam" id="PF17042"/>
    </source>
</evidence>
<evidence type="ECO:0000256" key="12">
    <source>
        <dbReference type="ARBA" id="ARBA00041377"/>
    </source>
</evidence>
<keyword evidence="2" id="KW-0808">Transferase</keyword>
<feature type="domain" description="Four-carbon acid sugar kinase nucleotide binding" evidence="14">
    <location>
        <begin position="253"/>
        <end position="407"/>
    </location>
</feature>
<dbReference type="AlphaFoldDB" id="A0A7X3LSQ5"/>
<comment type="similarity">
    <text evidence="1">Belongs to the four-carbon acid sugar kinase family.</text>
</comment>
<name>A0A7X3LSQ5_9HYPH</name>
<dbReference type="Pfam" id="PF07005">
    <property type="entry name" value="SBD_N"/>
    <property type="match status" value="1"/>
</dbReference>
<dbReference type="InterPro" id="IPR037051">
    <property type="entry name" value="4-carb_acid_sugar_kinase_N_sf"/>
</dbReference>
<dbReference type="Gene3D" id="3.40.50.10840">
    <property type="entry name" value="Putative sugar-binding, N-terminal domain"/>
    <property type="match status" value="1"/>
</dbReference>
<evidence type="ECO:0000256" key="5">
    <source>
        <dbReference type="ARBA" id="ARBA00022840"/>
    </source>
</evidence>
<keyword evidence="4" id="KW-0418">Kinase</keyword>
<comment type="catalytic activity">
    <reaction evidence="7">
        <text>3-dehydro-L-erythronate + ATP = 3-dehydro-4-O-phospho-L-erythronate + ADP + H(+)</text>
        <dbReference type="Rhea" id="RHEA:52552"/>
        <dbReference type="ChEBI" id="CHEBI:15378"/>
        <dbReference type="ChEBI" id="CHEBI:30616"/>
        <dbReference type="ChEBI" id="CHEBI:136592"/>
        <dbReference type="ChEBI" id="CHEBI:136670"/>
        <dbReference type="ChEBI" id="CHEBI:456216"/>
        <dbReference type="EC" id="2.7.1.217"/>
    </reaction>
</comment>
<dbReference type="InterPro" id="IPR050007">
    <property type="entry name" value="OtnK"/>
</dbReference>
<dbReference type="GO" id="GO:0005524">
    <property type="term" value="F:ATP binding"/>
    <property type="evidence" value="ECO:0007669"/>
    <property type="project" value="UniProtKB-KW"/>
</dbReference>
<reference evidence="15 16" key="1">
    <citation type="submission" date="2019-12" db="EMBL/GenBank/DDBJ databases">
        <authorList>
            <person name="Li M."/>
        </authorList>
    </citation>
    <scope>NUCLEOTIDE SEQUENCE [LARGE SCALE GENOMIC DNA]</scope>
    <source>
        <strain evidence="15 16">GBMRC 2046</strain>
    </source>
</reference>
<evidence type="ECO:0000256" key="2">
    <source>
        <dbReference type="ARBA" id="ARBA00022679"/>
    </source>
</evidence>